<dbReference type="Proteomes" id="UP000735302">
    <property type="component" value="Unassembled WGS sequence"/>
</dbReference>
<reference evidence="2 3" key="1">
    <citation type="journal article" date="2021" name="Elife">
        <title>Chloroplast acquisition without the gene transfer in kleptoplastic sea slugs, Plakobranchus ocellatus.</title>
        <authorList>
            <person name="Maeda T."/>
            <person name="Takahashi S."/>
            <person name="Yoshida T."/>
            <person name="Shimamura S."/>
            <person name="Takaki Y."/>
            <person name="Nagai Y."/>
            <person name="Toyoda A."/>
            <person name="Suzuki Y."/>
            <person name="Arimoto A."/>
            <person name="Ishii H."/>
            <person name="Satoh N."/>
            <person name="Nishiyama T."/>
            <person name="Hasebe M."/>
            <person name="Maruyama T."/>
            <person name="Minagawa J."/>
            <person name="Obokata J."/>
            <person name="Shigenobu S."/>
        </authorList>
    </citation>
    <scope>NUCLEOTIDE SEQUENCE [LARGE SCALE GENOMIC DNA]</scope>
</reference>
<comment type="caution">
    <text evidence="2">The sequence shown here is derived from an EMBL/GenBank/DDBJ whole genome shotgun (WGS) entry which is preliminary data.</text>
</comment>
<evidence type="ECO:0000313" key="3">
    <source>
        <dbReference type="Proteomes" id="UP000735302"/>
    </source>
</evidence>
<name>A0AAV3YZS1_9GAST</name>
<accession>A0AAV3YZS1</accession>
<dbReference type="EMBL" id="BLXT01001699">
    <property type="protein sequence ID" value="GFN87278.1"/>
    <property type="molecule type" value="Genomic_DNA"/>
</dbReference>
<proteinExistence type="predicted"/>
<organism evidence="2 3">
    <name type="scientific">Plakobranchus ocellatus</name>
    <dbReference type="NCBI Taxonomy" id="259542"/>
    <lineage>
        <taxon>Eukaryota</taxon>
        <taxon>Metazoa</taxon>
        <taxon>Spiralia</taxon>
        <taxon>Lophotrochozoa</taxon>
        <taxon>Mollusca</taxon>
        <taxon>Gastropoda</taxon>
        <taxon>Heterobranchia</taxon>
        <taxon>Euthyneura</taxon>
        <taxon>Panpulmonata</taxon>
        <taxon>Sacoglossa</taxon>
        <taxon>Placobranchoidea</taxon>
        <taxon>Plakobranchidae</taxon>
        <taxon>Plakobranchus</taxon>
    </lineage>
</organism>
<evidence type="ECO:0000313" key="2">
    <source>
        <dbReference type="EMBL" id="GFN87278.1"/>
    </source>
</evidence>
<gene>
    <name evidence="2" type="ORF">PoB_001378400</name>
</gene>
<feature type="region of interest" description="Disordered" evidence="1">
    <location>
        <begin position="1"/>
        <end position="24"/>
    </location>
</feature>
<dbReference type="AlphaFoldDB" id="A0AAV3YZS1"/>
<protein>
    <submittedName>
        <fullName evidence="2">Uncharacterized protein</fullName>
    </submittedName>
</protein>
<evidence type="ECO:0000256" key="1">
    <source>
        <dbReference type="SAM" id="MobiDB-lite"/>
    </source>
</evidence>
<sequence>MRPDPHPPGHKNIGKGGNTPERTTRGIVIATRPRTTIMQKDKEVGNKEGKACGRLNKAYRSRPTTIVTITEAEQICMSAQKW</sequence>
<keyword evidence="3" id="KW-1185">Reference proteome</keyword>